<dbReference type="Proteomes" id="UP001234913">
    <property type="component" value="Chromosome"/>
</dbReference>
<gene>
    <name evidence="1" type="ORF">QUC96_002200</name>
</gene>
<evidence type="ECO:0000313" key="2">
    <source>
        <dbReference type="Proteomes" id="UP001234913"/>
    </source>
</evidence>
<proteinExistence type="predicted"/>
<protein>
    <submittedName>
        <fullName evidence="1">Uncharacterized protein</fullName>
    </submittedName>
</protein>
<dbReference type="EMBL" id="CP171742">
    <property type="protein sequence ID" value="XKR69687.1"/>
    <property type="molecule type" value="Genomic_DNA"/>
</dbReference>
<keyword evidence="2" id="KW-1185">Reference proteome</keyword>
<evidence type="ECO:0000313" key="1">
    <source>
        <dbReference type="EMBL" id="XKR69687.1"/>
    </source>
</evidence>
<accession>A0ACD5FNN8</accession>
<sequence>MKQQTSLEQLEMSLEYMKDKYYKALETIKRQTDYTIELEIENQALSVQLNKIKEQSQD</sequence>
<reference evidence="1" key="1">
    <citation type="submission" date="2024-09" db="EMBL/GenBank/DDBJ databases">
        <authorList>
            <person name="Gagne-Thivierge C."/>
        </authorList>
    </citation>
    <scope>NUCLEOTIDE SEQUENCE</scope>
    <source>
        <strain evidence="1">SC310</strain>
    </source>
</reference>
<organism evidence="1 2">
    <name type="scientific">Staphylococcus hyicus</name>
    <dbReference type="NCBI Taxonomy" id="1284"/>
    <lineage>
        <taxon>Bacteria</taxon>
        <taxon>Bacillati</taxon>
        <taxon>Bacillota</taxon>
        <taxon>Bacilli</taxon>
        <taxon>Bacillales</taxon>
        <taxon>Staphylococcaceae</taxon>
        <taxon>Staphylococcus</taxon>
    </lineage>
</organism>
<name>A0ACD5FNN8_STAHY</name>